<proteinExistence type="inferred from homology"/>
<dbReference type="GO" id="GO:0016592">
    <property type="term" value="C:mediator complex"/>
    <property type="evidence" value="ECO:0007669"/>
    <property type="project" value="InterPro"/>
</dbReference>
<keyword evidence="8" id="KW-0010">Activator</keyword>
<evidence type="ECO:0000256" key="2">
    <source>
        <dbReference type="ARBA" id="ARBA00005635"/>
    </source>
</evidence>
<feature type="region of interest" description="Disordered" evidence="9">
    <location>
        <begin position="49"/>
        <end position="82"/>
    </location>
</feature>
<comment type="subunit">
    <text evidence="8">Component of the Mediator complex.</text>
</comment>
<evidence type="ECO:0000256" key="9">
    <source>
        <dbReference type="SAM" id="MobiDB-lite"/>
    </source>
</evidence>
<name>A0AB34L156_9PEZI</name>
<dbReference type="InterPro" id="IPR019313">
    <property type="entry name" value="Mediator_Med17"/>
</dbReference>
<dbReference type="PANTHER" id="PTHR13114">
    <property type="entry name" value="MEDIATOR OF RNA POLYMERASE II TRANSCRIPTION SUBUNIT 17"/>
    <property type="match status" value="1"/>
</dbReference>
<evidence type="ECO:0000256" key="6">
    <source>
        <dbReference type="ARBA" id="ARBA00023242"/>
    </source>
</evidence>
<dbReference type="EMBL" id="JAAQHG020000005">
    <property type="protein sequence ID" value="KAL1589129.1"/>
    <property type="molecule type" value="Genomic_DNA"/>
</dbReference>
<reference evidence="10 11" key="1">
    <citation type="journal article" date="2020" name="Microbiol. Resour. Announc.">
        <title>Draft Genome Sequence of a Cladosporium Species Isolated from the Mesophotic Ascidian Didemnum maculosum.</title>
        <authorList>
            <person name="Gioti A."/>
            <person name="Siaperas R."/>
            <person name="Nikolaivits E."/>
            <person name="Le Goff G."/>
            <person name="Ouazzani J."/>
            <person name="Kotoulas G."/>
            <person name="Topakas E."/>
        </authorList>
    </citation>
    <scope>NUCLEOTIDE SEQUENCE [LARGE SCALE GENOMIC DNA]</scope>
    <source>
        <strain evidence="10 11">TM138-S3</strain>
    </source>
</reference>
<keyword evidence="11" id="KW-1185">Reference proteome</keyword>
<keyword evidence="4 8" id="KW-0805">Transcription regulation</keyword>
<evidence type="ECO:0000313" key="11">
    <source>
        <dbReference type="Proteomes" id="UP000803884"/>
    </source>
</evidence>
<sequence length="610" mass="67051">MVPLSFQPWPLDKPQPPNIIDVLTRVQAERGQLFRNITEASLAEEIAADGALSPSQNTSSDGEQDDEPADNQHPKDGQPVSREQLQRAKLEMLQQVGVAHNEVMMALDFVALLESEHAPQAQNSMSQALKDGVPPKTLGTDVWARMPADEARRTQDQVLARNVKMRSLQRSADDILGAARRLEDNVRRETQFWDQMLSISGKGWSVCRVPRSKRLGVRYGFSESAGEFSSRSLAALHSNADGSISLERGFGSKPRGLRVTVVRNGNVTGRSYLPAVSDDSETTLEARIRHARDSIFDEELFREMTRECRAMVSLGVTMRGQTIRLPTATMNESASTEVHLDLVPLEQETGVEVNASNPDDATAQALALGSRLILSQAHRDKLKRRSEFPAPMAERAEEKPVMSILKPLTSFLLHKSSLDAVNAYITKATEIIKLGKIDITVSQAAFQLPESAQITNAEELVTALNTTFASTARIELKPPASEIATALTIDVETSLAQTQSMSSTFTLHVPDQRYLHFDTIEDLAETTDAALASLLAAALGSRAEQNWDLDPREAVLSFEPDGRDEKQLVWIVVDSGAGRLVLMSKKEKLLWEVGGEGPGVGFWKGWEKVA</sequence>
<keyword evidence="6 8" id="KW-0539">Nucleus</keyword>
<evidence type="ECO:0000256" key="1">
    <source>
        <dbReference type="ARBA" id="ARBA00004123"/>
    </source>
</evidence>
<comment type="caution">
    <text evidence="10">The sequence shown here is derived from an EMBL/GenBank/DDBJ whole genome shotgun (WGS) entry which is preliminary data.</text>
</comment>
<dbReference type="Gene3D" id="6.10.250.2620">
    <property type="match status" value="1"/>
</dbReference>
<dbReference type="PANTHER" id="PTHR13114:SF7">
    <property type="entry name" value="MEDIATOR OF RNA POLYMERASE II TRANSCRIPTION SUBUNIT 17"/>
    <property type="match status" value="1"/>
</dbReference>
<dbReference type="GO" id="GO:0003712">
    <property type="term" value="F:transcription coregulator activity"/>
    <property type="evidence" value="ECO:0007669"/>
    <property type="project" value="InterPro"/>
</dbReference>
<dbReference type="GO" id="GO:0070847">
    <property type="term" value="C:core mediator complex"/>
    <property type="evidence" value="ECO:0007669"/>
    <property type="project" value="TreeGrafter"/>
</dbReference>
<evidence type="ECO:0000256" key="5">
    <source>
        <dbReference type="ARBA" id="ARBA00023163"/>
    </source>
</evidence>
<evidence type="ECO:0000256" key="7">
    <source>
        <dbReference type="ARBA" id="ARBA00032014"/>
    </source>
</evidence>
<dbReference type="GeneID" id="96003415"/>
<dbReference type="AlphaFoldDB" id="A0AB34L156"/>
<evidence type="ECO:0000256" key="8">
    <source>
        <dbReference type="RuleBase" id="RU364140"/>
    </source>
</evidence>
<comment type="similarity">
    <text evidence="2 8">Belongs to the Mediator complex subunit 17 family.</text>
</comment>
<evidence type="ECO:0000313" key="10">
    <source>
        <dbReference type="EMBL" id="KAL1589129.1"/>
    </source>
</evidence>
<organism evidence="10 11">
    <name type="scientific">Cladosporium halotolerans</name>
    <dbReference type="NCBI Taxonomy" id="1052096"/>
    <lineage>
        <taxon>Eukaryota</taxon>
        <taxon>Fungi</taxon>
        <taxon>Dikarya</taxon>
        <taxon>Ascomycota</taxon>
        <taxon>Pezizomycotina</taxon>
        <taxon>Dothideomycetes</taxon>
        <taxon>Dothideomycetidae</taxon>
        <taxon>Cladosporiales</taxon>
        <taxon>Cladosporiaceae</taxon>
        <taxon>Cladosporium</taxon>
    </lineage>
</organism>
<dbReference type="GO" id="GO:0006357">
    <property type="term" value="P:regulation of transcription by RNA polymerase II"/>
    <property type="evidence" value="ECO:0007669"/>
    <property type="project" value="InterPro"/>
</dbReference>
<dbReference type="RefSeq" id="XP_069232234.1">
    <property type="nucleotide sequence ID" value="XM_069370577.1"/>
</dbReference>
<protein>
    <recommendedName>
        <fullName evidence="3 8">Mediator of RNA polymerase II transcription subunit 17</fullName>
    </recommendedName>
    <alternativeName>
        <fullName evidence="7 8">Mediator complex subunit 17</fullName>
    </alternativeName>
</protein>
<comment type="subcellular location">
    <subcellularLocation>
        <location evidence="1 8">Nucleus</location>
    </subcellularLocation>
</comment>
<dbReference type="Pfam" id="PF10156">
    <property type="entry name" value="Med17"/>
    <property type="match status" value="1"/>
</dbReference>
<evidence type="ECO:0000256" key="4">
    <source>
        <dbReference type="ARBA" id="ARBA00023015"/>
    </source>
</evidence>
<evidence type="ECO:0000256" key="3">
    <source>
        <dbReference type="ARBA" id="ARBA00019610"/>
    </source>
</evidence>
<keyword evidence="5 8" id="KW-0804">Transcription</keyword>
<accession>A0AB34L156</accession>
<comment type="function">
    <text evidence="8">Component of the Mediator complex, a coactivator involved in the regulated transcription of nearly all RNA polymerase II-dependent genes. Mediator functions as a bridge to convey information from gene-specific regulatory proteins to the basal RNA polymerase II transcription machinery. Mediator is recruited to promoters by direct interactions with regulatory proteins and serves as a scaffold for the assembly of a functional preinitiation complex with RNA polymerase II and the general transcription factors.</text>
</comment>
<dbReference type="Proteomes" id="UP000803884">
    <property type="component" value="Unassembled WGS sequence"/>
</dbReference>
<gene>
    <name evidence="10" type="primary">med17</name>
    <name evidence="8" type="synonym">MED17</name>
    <name evidence="10" type="ORF">WHR41_01971</name>
</gene>